<evidence type="ECO:0000256" key="7">
    <source>
        <dbReference type="ARBA" id="ARBA00022723"/>
    </source>
</evidence>
<dbReference type="InterPro" id="IPR008333">
    <property type="entry name" value="Cbr1-like_FAD-bd_dom"/>
</dbReference>
<comment type="similarity">
    <text evidence="2">In the C-terminal section; belongs to the flavoprotein pyridine nucleotide cytochrome reductase family.</text>
</comment>
<dbReference type="GO" id="GO:0046210">
    <property type="term" value="P:nitric oxide catabolic process"/>
    <property type="evidence" value="ECO:0007669"/>
    <property type="project" value="TreeGrafter"/>
</dbReference>
<evidence type="ECO:0000256" key="1">
    <source>
        <dbReference type="ARBA" id="ARBA00001970"/>
    </source>
</evidence>
<keyword evidence="9" id="KW-0408">Iron</keyword>
<dbReference type="InterPro" id="IPR001433">
    <property type="entry name" value="OxRdtase_FAD/NAD-bd"/>
</dbReference>
<evidence type="ECO:0000259" key="15">
    <source>
        <dbReference type="PROSITE" id="PS01033"/>
    </source>
</evidence>
<evidence type="ECO:0000259" key="16">
    <source>
        <dbReference type="PROSITE" id="PS51384"/>
    </source>
</evidence>
<comment type="catalytic activity">
    <reaction evidence="12">
        <text>2 nitric oxide + NADH + 2 O2 = 2 nitrate + NAD(+) + H(+)</text>
        <dbReference type="Rhea" id="RHEA:19469"/>
        <dbReference type="ChEBI" id="CHEBI:15378"/>
        <dbReference type="ChEBI" id="CHEBI:15379"/>
        <dbReference type="ChEBI" id="CHEBI:16480"/>
        <dbReference type="ChEBI" id="CHEBI:17632"/>
        <dbReference type="ChEBI" id="CHEBI:57540"/>
        <dbReference type="ChEBI" id="CHEBI:57945"/>
        <dbReference type="EC" id="1.14.12.17"/>
    </reaction>
</comment>
<gene>
    <name evidence="17" type="ORF">I543_3365</name>
</gene>
<feature type="region of interest" description="Disordered" evidence="14">
    <location>
        <begin position="488"/>
        <end position="509"/>
    </location>
</feature>
<dbReference type="InterPro" id="IPR000971">
    <property type="entry name" value="Globin"/>
</dbReference>
<accession>A0A829PXF1</accession>
<keyword evidence="6" id="KW-0001">2Fe-2S</keyword>
<dbReference type="GO" id="GO:0019825">
    <property type="term" value="F:oxygen binding"/>
    <property type="evidence" value="ECO:0007669"/>
    <property type="project" value="InterPro"/>
</dbReference>
<dbReference type="GO" id="GO:0020037">
    <property type="term" value="F:heme binding"/>
    <property type="evidence" value="ECO:0007669"/>
    <property type="project" value="InterPro"/>
</dbReference>
<dbReference type="Gene3D" id="3.40.50.80">
    <property type="entry name" value="Nucleotide-binding domain of ferredoxin-NADP reductase (FNR) module"/>
    <property type="match status" value="1"/>
</dbReference>
<dbReference type="GO" id="GO:0005344">
    <property type="term" value="F:oxygen carrier activity"/>
    <property type="evidence" value="ECO:0007669"/>
    <property type="project" value="UniProtKB-KW"/>
</dbReference>
<evidence type="ECO:0000256" key="12">
    <source>
        <dbReference type="ARBA" id="ARBA00048649"/>
    </source>
</evidence>
<dbReference type="AlphaFoldDB" id="A0A829PXF1"/>
<organism evidence="17 18">
    <name type="scientific">Mycobacteroides abscessus 21</name>
    <dbReference type="NCBI Taxonomy" id="1299324"/>
    <lineage>
        <taxon>Bacteria</taxon>
        <taxon>Bacillati</taxon>
        <taxon>Actinomycetota</taxon>
        <taxon>Actinomycetes</taxon>
        <taxon>Mycobacteriales</taxon>
        <taxon>Mycobacteriaceae</taxon>
        <taxon>Mycobacteroides</taxon>
        <taxon>Mycobacteroides abscessus</taxon>
    </lineage>
</organism>
<dbReference type="Pfam" id="PF00175">
    <property type="entry name" value="NAD_binding_1"/>
    <property type="match status" value="1"/>
</dbReference>
<keyword evidence="10" id="KW-0411">Iron-sulfur</keyword>
<evidence type="ECO:0000256" key="8">
    <source>
        <dbReference type="ARBA" id="ARBA00022857"/>
    </source>
</evidence>
<feature type="compositionally biased region" description="Basic and acidic residues" evidence="14">
    <location>
        <begin position="490"/>
        <end position="503"/>
    </location>
</feature>
<dbReference type="PANTHER" id="PTHR43396">
    <property type="entry name" value="FLAVOHEMOPROTEIN"/>
    <property type="match status" value="1"/>
</dbReference>
<protein>
    <recommendedName>
        <fullName evidence="3">nitric oxide dioxygenase</fullName>
        <ecNumber evidence="3">1.14.12.17</ecNumber>
    </recommendedName>
</protein>
<evidence type="ECO:0000256" key="2">
    <source>
        <dbReference type="ARBA" id="ARBA00006401"/>
    </source>
</evidence>
<comment type="catalytic activity">
    <reaction evidence="13">
        <text>2 nitric oxide + NADPH + 2 O2 = 2 nitrate + NADP(+) + H(+)</text>
        <dbReference type="Rhea" id="RHEA:19465"/>
        <dbReference type="ChEBI" id="CHEBI:15378"/>
        <dbReference type="ChEBI" id="CHEBI:15379"/>
        <dbReference type="ChEBI" id="CHEBI:16480"/>
        <dbReference type="ChEBI" id="CHEBI:17632"/>
        <dbReference type="ChEBI" id="CHEBI:57783"/>
        <dbReference type="ChEBI" id="CHEBI:58349"/>
        <dbReference type="EC" id="1.14.12.17"/>
    </reaction>
</comment>
<dbReference type="InterPro" id="IPR039261">
    <property type="entry name" value="FNR_nucleotide-bd"/>
</dbReference>
<comment type="cofactor">
    <cofactor evidence="1">
        <name>heme b</name>
        <dbReference type="ChEBI" id="CHEBI:60344"/>
    </cofactor>
</comment>
<keyword evidence="4" id="KW-0349">Heme</keyword>
<dbReference type="PROSITE" id="PS51384">
    <property type="entry name" value="FAD_FR"/>
    <property type="match status" value="1"/>
</dbReference>
<dbReference type="GO" id="GO:0046872">
    <property type="term" value="F:metal ion binding"/>
    <property type="evidence" value="ECO:0007669"/>
    <property type="project" value="UniProtKB-KW"/>
</dbReference>
<keyword evidence="5" id="KW-0561">Oxygen transport</keyword>
<dbReference type="Pfam" id="PF00042">
    <property type="entry name" value="Globin"/>
    <property type="match status" value="1"/>
</dbReference>
<feature type="domain" description="Globin" evidence="15">
    <location>
        <begin position="1"/>
        <end position="141"/>
    </location>
</feature>
<evidence type="ECO:0000256" key="13">
    <source>
        <dbReference type="ARBA" id="ARBA00049433"/>
    </source>
</evidence>
<evidence type="ECO:0000256" key="5">
    <source>
        <dbReference type="ARBA" id="ARBA00022621"/>
    </source>
</evidence>
<dbReference type="Proteomes" id="UP000020103">
    <property type="component" value="Unassembled WGS sequence"/>
</dbReference>
<evidence type="ECO:0000256" key="9">
    <source>
        <dbReference type="ARBA" id="ARBA00023004"/>
    </source>
</evidence>
<dbReference type="EC" id="1.14.12.17" evidence="3"/>
<sequence length="509" mass="54618">MLSAESLGVIRETLPAVAGAIDEITPLFYSKMFAAHPELLRDLFNRGNQAAGEQPKALAASIAAFAGMVLEGNGAQYDSVLDRIAHKHASLGIVAEQYPIVYEHLFAAIAEVLGGAVTADVAKAWSEFYWLMADELIAREKALYDAAGVAPGDVWLQAIVVRRQLESADVAGFELRGVSGKLPNFIPGQYISVQVTLPDGARQIRQYSLSRGSTAGDWRIAVKRLNVGDTPAGEVSNFIYDNVFEGQQLRVSVPMGEFTLDDSADPLVLVSAGIGCTPIMGMLQELVATQSPREVVVLHADQSAAAHAYRHELADLVGRLPAGRLHTWYERAHVEHPADGIGRMSLDRLPIDLSSTVFVCGPGRSCRQSTRTWCHSVSLRSRSITSCSVHWRRPWHDARRGADGGAGGILAWVGGGDLVYRGATEVPRAGGDHSAGAGHRPPGLPCTERGGVRAGGGLGAAAGCRQARYRGNRRGCGRVRLSCHPVASDTARDRAADQRDPGWRRICRA</sequence>
<evidence type="ECO:0000256" key="14">
    <source>
        <dbReference type="SAM" id="MobiDB-lite"/>
    </source>
</evidence>
<dbReference type="InterPro" id="IPR017927">
    <property type="entry name" value="FAD-bd_FR_type"/>
</dbReference>
<evidence type="ECO:0000256" key="4">
    <source>
        <dbReference type="ARBA" id="ARBA00022617"/>
    </source>
</evidence>
<comment type="caution">
    <text evidence="17">The sequence shown here is derived from an EMBL/GenBank/DDBJ whole genome shotgun (WGS) entry which is preliminary data.</text>
</comment>
<dbReference type="EMBL" id="JAOF01000001">
    <property type="protein sequence ID" value="EUA44988.1"/>
    <property type="molecule type" value="Genomic_DNA"/>
</dbReference>
<dbReference type="GO" id="GO:0071500">
    <property type="term" value="P:cellular response to nitrosative stress"/>
    <property type="evidence" value="ECO:0007669"/>
    <property type="project" value="TreeGrafter"/>
</dbReference>
<keyword evidence="11" id="KW-0520">NAD</keyword>
<dbReference type="Gene3D" id="1.10.490.10">
    <property type="entry name" value="Globins"/>
    <property type="match status" value="1"/>
</dbReference>
<evidence type="ECO:0000313" key="18">
    <source>
        <dbReference type="Proteomes" id="UP000020103"/>
    </source>
</evidence>
<dbReference type="InterPro" id="IPR009050">
    <property type="entry name" value="Globin-like_sf"/>
</dbReference>
<proteinExistence type="inferred from homology"/>
<dbReference type="SUPFAM" id="SSF46458">
    <property type="entry name" value="Globin-like"/>
    <property type="match status" value="1"/>
</dbReference>
<name>A0A829PXF1_9MYCO</name>
<dbReference type="InterPro" id="IPR017938">
    <property type="entry name" value="Riboflavin_synthase-like_b-brl"/>
</dbReference>
<evidence type="ECO:0000313" key="17">
    <source>
        <dbReference type="EMBL" id="EUA44988.1"/>
    </source>
</evidence>
<dbReference type="InterPro" id="IPR012292">
    <property type="entry name" value="Globin/Proto"/>
</dbReference>
<dbReference type="CDD" id="cd14782">
    <property type="entry name" value="FHb-globin_2"/>
    <property type="match status" value="1"/>
</dbReference>
<dbReference type="SUPFAM" id="SSF52343">
    <property type="entry name" value="Ferredoxin reductase-like, C-terminal NADP-linked domain"/>
    <property type="match status" value="1"/>
</dbReference>
<dbReference type="PRINTS" id="PR00410">
    <property type="entry name" value="PHEHYDRXLASE"/>
</dbReference>
<dbReference type="CDD" id="cd06184">
    <property type="entry name" value="flavohem_like_fad_nad_binding"/>
    <property type="match status" value="1"/>
</dbReference>
<keyword evidence="8" id="KW-0521">NADP</keyword>
<dbReference type="GO" id="GO:0051537">
    <property type="term" value="F:2 iron, 2 sulfur cluster binding"/>
    <property type="evidence" value="ECO:0007669"/>
    <property type="project" value="UniProtKB-KW"/>
</dbReference>
<dbReference type="PROSITE" id="PS01033">
    <property type="entry name" value="GLOBIN"/>
    <property type="match status" value="1"/>
</dbReference>
<reference evidence="17 18" key="1">
    <citation type="submission" date="2013-12" db="EMBL/GenBank/DDBJ databases">
        <authorList>
            <person name="Madinger N."/>
            <person name="Lenaerts A."/>
            <person name="Ordway D."/>
            <person name="DeGroote M.A."/>
            <person name="Parker T."/>
            <person name="Sizemore C."/>
            <person name="Tallon L.J."/>
            <person name="Sadzewicz L.K."/>
            <person name="Sengamalay N."/>
            <person name="Fraser C.M."/>
            <person name="Hine E."/>
            <person name="Shefchek K.A."/>
            <person name="Das S.P."/>
            <person name="Tettelin H."/>
        </authorList>
    </citation>
    <scope>NUCLEOTIDE SEQUENCE [LARGE SCALE GENOMIC DNA]</scope>
    <source>
        <strain evidence="17 18">21</strain>
    </source>
</reference>
<evidence type="ECO:0000256" key="6">
    <source>
        <dbReference type="ARBA" id="ARBA00022714"/>
    </source>
</evidence>
<dbReference type="Pfam" id="PF00970">
    <property type="entry name" value="FAD_binding_6"/>
    <property type="match status" value="1"/>
</dbReference>
<feature type="domain" description="FAD-binding FR-type" evidence="16">
    <location>
        <begin position="153"/>
        <end position="261"/>
    </location>
</feature>
<dbReference type="SUPFAM" id="SSF63380">
    <property type="entry name" value="Riboflavin synthase domain-like"/>
    <property type="match status" value="1"/>
</dbReference>
<evidence type="ECO:0000256" key="3">
    <source>
        <dbReference type="ARBA" id="ARBA00012229"/>
    </source>
</evidence>
<dbReference type="PANTHER" id="PTHR43396:SF3">
    <property type="entry name" value="FLAVOHEMOPROTEIN"/>
    <property type="match status" value="1"/>
</dbReference>
<dbReference type="GO" id="GO:0008941">
    <property type="term" value="F:nitric oxide dioxygenase NAD(P)H activity"/>
    <property type="evidence" value="ECO:0007669"/>
    <property type="project" value="UniProtKB-EC"/>
</dbReference>
<keyword evidence="7" id="KW-0479">Metal-binding</keyword>
<keyword evidence="5" id="KW-0813">Transport</keyword>
<dbReference type="GO" id="GO:0071949">
    <property type="term" value="F:FAD binding"/>
    <property type="evidence" value="ECO:0007669"/>
    <property type="project" value="TreeGrafter"/>
</dbReference>
<evidence type="ECO:0000256" key="10">
    <source>
        <dbReference type="ARBA" id="ARBA00023014"/>
    </source>
</evidence>
<evidence type="ECO:0000256" key="11">
    <source>
        <dbReference type="ARBA" id="ARBA00023027"/>
    </source>
</evidence>
<dbReference type="Gene3D" id="2.40.30.10">
    <property type="entry name" value="Translation factors"/>
    <property type="match status" value="1"/>
</dbReference>